<evidence type="ECO:0000259" key="1">
    <source>
        <dbReference type="SMART" id="SM00849"/>
    </source>
</evidence>
<gene>
    <name evidence="2" type="ORF">ACFQE5_12375</name>
</gene>
<name>A0ABW1J310_9PSEU</name>
<dbReference type="Pfam" id="PF00753">
    <property type="entry name" value="Lactamase_B"/>
    <property type="match status" value="1"/>
</dbReference>
<keyword evidence="3" id="KW-1185">Reference proteome</keyword>
<proteinExistence type="predicted"/>
<dbReference type="Gene3D" id="3.60.15.10">
    <property type="entry name" value="Ribonuclease Z/Hydroxyacylglutathione hydrolase-like"/>
    <property type="match status" value="1"/>
</dbReference>
<sequence>MSEDGNIVRPNVAEQPQDWTEPGTHAVVAGVHRIPLPLPLSGLRAVNVYVIDAPTGPVLVDSGWVGADGGESLEQGLGALGYRLGDVDRIVVTHAHHDHYTQALALRERFGSRVQLGRGELPSVEAMLRRRTDGERAPQPQLLRRAGATRLADDMATLLKALDEKDDAPWGAPDGWLDDGQEVGVGERRLEVRATPGHTRGHIVLRDAPAGLLFSGDHVLPHITPSIGYERAPEPAPLRSYLASLRLVRDLPDALMLPAHGPVSPSVHTRVDELLRHHEERLDASLTQLKAGASTAYEVAAGLPWTRRMSTLDDLETEHASLAVLEIAAHLDLLVTDGAVTACEVGGVVHYAPA</sequence>
<dbReference type="Proteomes" id="UP001596302">
    <property type="component" value="Unassembled WGS sequence"/>
</dbReference>
<dbReference type="InterPro" id="IPR050662">
    <property type="entry name" value="Sec-metab_biosynth-thioest"/>
</dbReference>
<dbReference type="InterPro" id="IPR036866">
    <property type="entry name" value="RibonucZ/Hydroxyglut_hydro"/>
</dbReference>
<reference evidence="3" key="1">
    <citation type="journal article" date="2019" name="Int. J. Syst. Evol. Microbiol.">
        <title>The Global Catalogue of Microorganisms (GCM) 10K type strain sequencing project: providing services to taxonomists for standard genome sequencing and annotation.</title>
        <authorList>
            <consortium name="The Broad Institute Genomics Platform"/>
            <consortium name="The Broad Institute Genome Sequencing Center for Infectious Disease"/>
            <person name="Wu L."/>
            <person name="Ma J."/>
        </authorList>
    </citation>
    <scope>NUCLEOTIDE SEQUENCE [LARGE SCALE GENOMIC DNA]</scope>
    <source>
        <strain evidence="3">CCM 8391</strain>
    </source>
</reference>
<dbReference type="PANTHER" id="PTHR23131:SF4">
    <property type="entry name" value="METALLO-BETA-LACTAMASE SUPERFAMILY POTEIN"/>
    <property type="match status" value="1"/>
</dbReference>
<organism evidence="2 3">
    <name type="scientific">Pseudonocardia hispaniensis</name>
    <dbReference type="NCBI Taxonomy" id="904933"/>
    <lineage>
        <taxon>Bacteria</taxon>
        <taxon>Bacillati</taxon>
        <taxon>Actinomycetota</taxon>
        <taxon>Actinomycetes</taxon>
        <taxon>Pseudonocardiales</taxon>
        <taxon>Pseudonocardiaceae</taxon>
        <taxon>Pseudonocardia</taxon>
    </lineage>
</organism>
<comment type="caution">
    <text evidence="2">The sequence shown here is derived from an EMBL/GenBank/DDBJ whole genome shotgun (WGS) entry which is preliminary data.</text>
</comment>
<dbReference type="SUPFAM" id="SSF56281">
    <property type="entry name" value="Metallo-hydrolase/oxidoreductase"/>
    <property type="match status" value="1"/>
</dbReference>
<protein>
    <submittedName>
        <fullName evidence="2">MBL fold metallo-hydrolase</fullName>
    </submittedName>
</protein>
<dbReference type="PANTHER" id="PTHR23131">
    <property type="entry name" value="ENDORIBONUCLEASE LACTB2"/>
    <property type="match status" value="1"/>
</dbReference>
<dbReference type="InterPro" id="IPR001279">
    <property type="entry name" value="Metallo-B-lactamas"/>
</dbReference>
<accession>A0ABW1J310</accession>
<dbReference type="SMART" id="SM00849">
    <property type="entry name" value="Lactamase_B"/>
    <property type="match status" value="1"/>
</dbReference>
<feature type="domain" description="Metallo-beta-lactamase" evidence="1">
    <location>
        <begin position="45"/>
        <end position="260"/>
    </location>
</feature>
<dbReference type="RefSeq" id="WP_379585019.1">
    <property type="nucleotide sequence ID" value="NZ_JBHSQW010000025.1"/>
</dbReference>
<evidence type="ECO:0000313" key="2">
    <source>
        <dbReference type="EMBL" id="MFC5995007.1"/>
    </source>
</evidence>
<dbReference type="EMBL" id="JBHSQW010000025">
    <property type="protein sequence ID" value="MFC5995007.1"/>
    <property type="molecule type" value="Genomic_DNA"/>
</dbReference>
<evidence type="ECO:0000313" key="3">
    <source>
        <dbReference type="Proteomes" id="UP001596302"/>
    </source>
</evidence>